<dbReference type="AlphaFoldDB" id="A0A368MZR1"/>
<keyword evidence="3" id="KW-1185">Reference proteome</keyword>
<comment type="caution">
    <text evidence="2">The sequence shown here is derived from an EMBL/GenBank/DDBJ whole genome shotgun (WGS) entry which is preliminary data.</text>
</comment>
<feature type="compositionally biased region" description="Polar residues" evidence="1">
    <location>
        <begin position="78"/>
        <end position="87"/>
    </location>
</feature>
<sequence length="144" mass="16656">MINTKFSTAVVAATLFGTVSCGTVKTPEMQKYEARQEILEQNLKLNKLKMEYEEERTANNKLREEARSLSKTAENKSDNFTVSNNPQKVADKAKDTNKLLNRAEKANRELVKSDRKLERIQKKIDREKTKAEGMFRQIEYVKPE</sequence>
<evidence type="ECO:0000313" key="2">
    <source>
        <dbReference type="EMBL" id="RCU42469.1"/>
    </source>
</evidence>
<dbReference type="RefSeq" id="WP_114304162.1">
    <property type="nucleotide sequence ID" value="NZ_QPIE01000006.1"/>
</dbReference>
<protein>
    <submittedName>
        <fullName evidence="2">SlyB protein</fullName>
    </submittedName>
</protein>
<dbReference type="Proteomes" id="UP000252172">
    <property type="component" value="Unassembled WGS sequence"/>
</dbReference>
<dbReference type="PROSITE" id="PS51257">
    <property type="entry name" value="PROKAR_LIPOPROTEIN"/>
    <property type="match status" value="1"/>
</dbReference>
<feature type="region of interest" description="Disordered" evidence="1">
    <location>
        <begin position="57"/>
        <end position="96"/>
    </location>
</feature>
<reference evidence="2 3" key="1">
    <citation type="submission" date="2018-07" db="EMBL/GenBank/DDBJ databases">
        <title>Chryseobacterium lacus sp. nov., isolated from lake water.</title>
        <authorList>
            <person name="Li C.-M."/>
        </authorList>
    </citation>
    <scope>NUCLEOTIDE SEQUENCE [LARGE SCALE GENOMIC DNA]</scope>
    <source>
        <strain evidence="2 3">YLOS41</strain>
    </source>
</reference>
<name>A0A368MZR1_9FLAO</name>
<organism evidence="2 3">
    <name type="scientific">Chryseobacterium lacus</name>
    <dbReference type="NCBI Taxonomy" id="2058346"/>
    <lineage>
        <taxon>Bacteria</taxon>
        <taxon>Pseudomonadati</taxon>
        <taxon>Bacteroidota</taxon>
        <taxon>Flavobacteriia</taxon>
        <taxon>Flavobacteriales</taxon>
        <taxon>Weeksellaceae</taxon>
        <taxon>Chryseobacterium group</taxon>
        <taxon>Chryseobacterium</taxon>
    </lineage>
</organism>
<feature type="compositionally biased region" description="Basic and acidic residues" evidence="1">
    <location>
        <begin position="57"/>
        <end position="77"/>
    </location>
</feature>
<proteinExistence type="predicted"/>
<dbReference type="EMBL" id="QPIE01000006">
    <property type="protein sequence ID" value="RCU42469.1"/>
    <property type="molecule type" value="Genomic_DNA"/>
</dbReference>
<evidence type="ECO:0000256" key="1">
    <source>
        <dbReference type="SAM" id="MobiDB-lite"/>
    </source>
</evidence>
<gene>
    <name evidence="2" type="ORF">DQ356_09050</name>
</gene>
<evidence type="ECO:0000313" key="3">
    <source>
        <dbReference type="Proteomes" id="UP000252172"/>
    </source>
</evidence>
<accession>A0A368MZR1</accession>